<feature type="domain" description="Helicase ATP-binding" evidence="17">
    <location>
        <begin position="291"/>
        <end position="453"/>
    </location>
</feature>
<dbReference type="FunFam" id="3.40.50.300:FF:000117">
    <property type="entry name" value="Putative DNA repair helicase rad25"/>
    <property type="match status" value="1"/>
</dbReference>
<dbReference type="EMBL" id="JACGWN010000016">
    <property type="protein sequence ID" value="KAL0393572.1"/>
    <property type="molecule type" value="Genomic_DNA"/>
</dbReference>
<reference evidence="19" key="2">
    <citation type="journal article" date="2024" name="Plant">
        <title>Genomic evolution and insights into agronomic trait innovations of Sesamum species.</title>
        <authorList>
            <person name="Miao H."/>
            <person name="Wang L."/>
            <person name="Qu L."/>
            <person name="Liu H."/>
            <person name="Sun Y."/>
            <person name="Le M."/>
            <person name="Wang Q."/>
            <person name="Wei S."/>
            <person name="Zheng Y."/>
            <person name="Lin W."/>
            <person name="Duan Y."/>
            <person name="Cao H."/>
            <person name="Xiong S."/>
            <person name="Wang X."/>
            <person name="Wei L."/>
            <person name="Li C."/>
            <person name="Ma Q."/>
            <person name="Ju M."/>
            <person name="Zhao R."/>
            <person name="Li G."/>
            <person name="Mu C."/>
            <person name="Tian Q."/>
            <person name="Mei H."/>
            <person name="Zhang T."/>
            <person name="Gao T."/>
            <person name="Zhang H."/>
        </authorList>
    </citation>
    <scope>NUCLEOTIDE SEQUENCE</scope>
    <source>
        <strain evidence="19">KEN1</strain>
    </source>
</reference>
<evidence type="ECO:0000256" key="1">
    <source>
        <dbReference type="ARBA" id="ARBA00004123"/>
    </source>
</evidence>
<evidence type="ECO:0000313" key="19">
    <source>
        <dbReference type="EMBL" id="KAL0393572.1"/>
    </source>
</evidence>
<keyword evidence="10" id="KW-0413">Isomerase</keyword>
<evidence type="ECO:0000256" key="9">
    <source>
        <dbReference type="ARBA" id="ARBA00023204"/>
    </source>
</evidence>
<dbReference type="SMART" id="SM00487">
    <property type="entry name" value="DEXDc"/>
    <property type="match status" value="1"/>
</dbReference>
<evidence type="ECO:0000256" key="14">
    <source>
        <dbReference type="ARBA" id="ARBA00048988"/>
    </source>
</evidence>
<accession>A0AAW2SMA1</accession>
<evidence type="ECO:0000256" key="8">
    <source>
        <dbReference type="ARBA" id="ARBA00023125"/>
    </source>
</evidence>
<keyword evidence="7" id="KW-0067">ATP-binding</keyword>
<keyword evidence="3" id="KW-0547">Nucleotide-binding</keyword>
<evidence type="ECO:0000256" key="4">
    <source>
        <dbReference type="ARBA" id="ARBA00022763"/>
    </source>
</evidence>
<evidence type="ECO:0000256" key="15">
    <source>
        <dbReference type="ARBA" id="ARBA00065951"/>
    </source>
</evidence>
<comment type="subunit">
    <text evidence="15">Component of the 7-subunit TFIIH core complex composed of XPB, XPD, TFB1/GTF2H1, GTF2H2/P44, TFB4/GTF2H3, TFB2/GTF2H4 and TFB5/GTF2H5, which is active in NER. The core complex associates with the 3-subunit CDK-activating kinase (CAK) module composed of CYCH1/cyclin H1, CDKD and MAT1/At4g30820 to form the 10-subunit holoenzyme (holo-TFIIH) active in transcription.</text>
</comment>
<dbReference type="InterPro" id="IPR032438">
    <property type="entry name" value="ERCC3_RAD25_C"/>
</dbReference>
<keyword evidence="4" id="KW-0227">DNA damage</keyword>
<dbReference type="EC" id="5.6.2.4" evidence="13"/>
<evidence type="ECO:0000256" key="5">
    <source>
        <dbReference type="ARBA" id="ARBA00022801"/>
    </source>
</evidence>
<name>A0AAW2SMA1_9LAMI</name>
<evidence type="ECO:0000256" key="11">
    <source>
        <dbReference type="ARBA" id="ARBA00023242"/>
    </source>
</evidence>
<dbReference type="GO" id="GO:0016787">
    <property type="term" value="F:hydrolase activity"/>
    <property type="evidence" value="ECO:0007669"/>
    <property type="project" value="UniProtKB-KW"/>
</dbReference>
<comment type="catalytic activity">
    <reaction evidence="14">
        <text>ATP + H2O = ADP + phosphate + H(+)</text>
        <dbReference type="Rhea" id="RHEA:13065"/>
        <dbReference type="ChEBI" id="CHEBI:15377"/>
        <dbReference type="ChEBI" id="CHEBI:15378"/>
        <dbReference type="ChEBI" id="CHEBI:30616"/>
        <dbReference type="ChEBI" id="CHEBI:43474"/>
        <dbReference type="ChEBI" id="CHEBI:456216"/>
        <dbReference type="EC" id="5.6.2.4"/>
    </reaction>
</comment>
<dbReference type="FunFam" id="3.40.50.300:FF:000077">
    <property type="entry name" value="Probable DNA repair helicase RAD25"/>
    <property type="match status" value="1"/>
</dbReference>
<dbReference type="InterPro" id="IPR032830">
    <property type="entry name" value="XPB/Ssl2_N"/>
</dbReference>
<feature type="domain" description="Helicase C-terminal" evidence="18">
    <location>
        <begin position="545"/>
        <end position="711"/>
    </location>
</feature>
<dbReference type="Pfam" id="PF16203">
    <property type="entry name" value="ERCC3_RAD25_C"/>
    <property type="match status" value="1"/>
</dbReference>
<dbReference type="InterPro" id="IPR001161">
    <property type="entry name" value="XPB/Ssl2"/>
</dbReference>
<dbReference type="PANTHER" id="PTHR11274:SF0">
    <property type="entry name" value="GENERAL TRANSCRIPTION AND DNA REPAIR FACTOR IIH HELICASE SUBUNIT XPB"/>
    <property type="match status" value="1"/>
</dbReference>
<evidence type="ECO:0000259" key="17">
    <source>
        <dbReference type="PROSITE" id="PS51192"/>
    </source>
</evidence>
<dbReference type="GO" id="GO:0006367">
    <property type="term" value="P:transcription initiation at RNA polymerase II promoter"/>
    <property type="evidence" value="ECO:0007669"/>
    <property type="project" value="InterPro"/>
</dbReference>
<evidence type="ECO:0000256" key="10">
    <source>
        <dbReference type="ARBA" id="ARBA00023235"/>
    </source>
</evidence>
<proteinExistence type="inferred from homology"/>
<sequence>MGNGDKFRPYKKTKFSKEEYTASAAADYDSHFNEDLDDDLRDGEGKKRDFSKLELKPDHANRPLWACADGRIFLETFSTLYKQAYDFLIAIAEPVCRPESMHEYNLTPHSLYAAVSVGLETETIVSVLNKLSKTKLPKEMIDFIYNSTANYGKVKLVLKKNRYFIESPFPEVLKTLLKDEVIGRARIFSEGIHGNDGFTIGKSAGEIEGAHGELLNEAELAAAAEEKETHSFEIDPAQVENVKQRCLPNALNYPMLEEYDFRNDTINPDLDMELKPHAQPRPYQEKSLSKMFGNGRARSGIIVLPCGAGKSLVGVSAASRIKKSCLCLATNAVSVDQWAFQFKLWSTIKEEQICRFTSDSKERFRGNAGVVVTTYNMIAFGGKRSEEAEKIIEDIRNREWGLLLMDEVHVVPAHMFRKVISLTKSHCKLGLTATLVREDERITDLNFLIGPKLYEANWLDLVKGGFIANVQCAEVCMCVKDMLITVKITVAYWILQSPGVSKTFLSPTDVRGIIIDFFSYSMLSRIRTARLFYLALYVMNPNKFRACEFLIRFHERERGDKIIVFADNLFALTEYAMKLRKPMIYGATSHPERTKILEAFKTSRDVNTIFLSKVGDNSIDIPEANVIIQISSHAGSRRQEAQRLGRILRAKGKHQDRMAGGKEEYNAFFYSLVSTDTQEMYYSTKRQQFLIDQGYSFKVITSLPPEDAGPELSYHRLEDQLALLGKVLSAGDDAVGLEQLEEDADDIALQKARRSAGSMSAMSGASGMVYMEYSTGQKKPHGQMKSKPKDPNKRHHLFKKRFG</sequence>
<reference evidence="19" key="1">
    <citation type="submission" date="2020-06" db="EMBL/GenBank/DDBJ databases">
        <authorList>
            <person name="Li T."/>
            <person name="Hu X."/>
            <person name="Zhang T."/>
            <person name="Song X."/>
            <person name="Zhang H."/>
            <person name="Dai N."/>
            <person name="Sheng W."/>
            <person name="Hou X."/>
            <person name="Wei L."/>
        </authorList>
    </citation>
    <scope>NUCLEOTIDE SEQUENCE</scope>
    <source>
        <strain evidence="19">KEN1</strain>
        <tissue evidence="19">Leaf</tissue>
    </source>
</reference>
<evidence type="ECO:0000259" key="18">
    <source>
        <dbReference type="PROSITE" id="PS51194"/>
    </source>
</evidence>
<dbReference type="GO" id="GO:0000112">
    <property type="term" value="C:nucleotide-excision repair factor 3 complex"/>
    <property type="evidence" value="ECO:0007669"/>
    <property type="project" value="TreeGrafter"/>
</dbReference>
<dbReference type="GO" id="GO:0006289">
    <property type="term" value="P:nucleotide-excision repair"/>
    <property type="evidence" value="ECO:0007669"/>
    <property type="project" value="InterPro"/>
</dbReference>
<keyword evidence="5" id="KW-0378">Hydrolase</keyword>
<dbReference type="SMART" id="SM00490">
    <property type="entry name" value="HELICc"/>
    <property type="match status" value="1"/>
</dbReference>
<evidence type="ECO:0000256" key="16">
    <source>
        <dbReference type="SAM" id="MobiDB-lite"/>
    </source>
</evidence>
<evidence type="ECO:0000256" key="13">
    <source>
        <dbReference type="ARBA" id="ARBA00034808"/>
    </source>
</evidence>
<dbReference type="GO" id="GO:0005524">
    <property type="term" value="F:ATP binding"/>
    <property type="evidence" value="ECO:0007669"/>
    <property type="project" value="UniProtKB-KW"/>
</dbReference>
<dbReference type="GO" id="GO:0009411">
    <property type="term" value="P:response to UV"/>
    <property type="evidence" value="ECO:0007669"/>
    <property type="project" value="UniProtKB-ARBA"/>
</dbReference>
<keyword evidence="11" id="KW-0539">Nucleus</keyword>
<feature type="compositionally biased region" description="Basic residues" evidence="16">
    <location>
        <begin position="778"/>
        <end position="803"/>
    </location>
</feature>
<evidence type="ECO:0000256" key="12">
    <source>
        <dbReference type="ARBA" id="ARBA00034617"/>
    </source>
</evidence>
<dbReference type="NCBIfam" id="TIGR00603">
    <property type="entry name" value="rad25"/>
    <property type="match status" value="2"/>
</dbReference>
<protein>
    <recommendedName>
        <fullName evidence="13">DNA 3'-5' helicase</fullName>
        <ecNumber evidence="13">5.6.2.4</ecNumber>
    </recommendedName>
</protein>
<dbReference type="Pfam" id="PF13625">
    <property type="entry name" value="Helicase_C_3"/>
    <property type="match status" value="1"/>
</dbReference>
<evidence type="ECO:0000256" key="3">
    <source>
        <dbReference type="ARBA" id="ARBA00022741"/>
    </source>
</evidence>
<dbReference type="PANTHER" id="PTHR11274">
    <property type="entry name" value="RAD25/XP-B DNA REPAIR HELICASE"/>
    <property type="match status" value="1"/>
</dbReference>
<comment type="catalytic activity">
    <reaction evidence="12">
        <text>Couples ATP hydrolysis with the unwinding of duplex DNA by translocating in the 3'-5' direction.</text>
        <dbReference type="EC" id="5.6.2.4"/>
    </reaction>
</comment>
<dbReference type="AlphaFoldDB" id="A0AAW2SMA1"/>
<keyword evidence="6 19" id="KW-0347">Helicase</keyword>
<dbReference type="PRINTS" id="PR00851">
    <property type="entry name" value="XRODRMPGMNTB"/>
</dbReference>
<dbReference type="Gene3D" id="3.40.50.300">
    <property type="entry name" value="P-loop containing nucleotide triphosphate hydrolases"/>
    <property type="match status" value="2"/>
</dbReference>
<dbReference type="InterPro" id="IPR001650">
    <property type="entry name" value="Helicase_C-like"/>
</dbReference>
<dbReference type="CDD" id="cd18789">
    <property type="entry name" value="SF2_C_XPB"/>
    <property type="match status" value="1"/>
</dbReference>
<comment type="similarity">
    <text evidence="2">Belongs to the helicase family. RAD25/XPB subfamily.</text>
</comment>
<comment type="subcellular location">
    <subcellularLocation>
        <location evidence="1">Nucleus</location>
    </subcellularLocation>
</comment>
<feature type="region of interest" description="Disordered" evidence="16">
    <location>
        <begin position="776"/>
        <end position="803"/>
    </location>
</feature>
<keyword evidence="8" id="KW-0238">DNA-binding</keyword>
<dbReference type="GO" id="GO:0043138">
    <property type="term" value="F:3'-5' DNA helicase activity"/>
    <property type="evidence" value="ECO:0007669"/>
    <property type="project" value="UniProtKB-EC"/>
</dbReference>
<dbReference type="PROSITE" id="PS51192">
    <property type="entry name" value="HELICASE_ATP_BIND_1"/>
    <property type="match status" value="1"/>
</dbReference>
<dbReference type="SUPFAM" id="SSF52540">
    <property type="entry name" value="P-loop containing nucleoside triphosphate hydrolases"/>
    <property type="match status" value="2"/>
</dbReference>
<comment type="caution">
    <text evidence="19">The sequence shown here is derived from an EMBL/GenBank/DDBJ whole genome shotgun (WGS) entry which is preliminary data.</text>
</comment>
<dbReference type="CDD" id="cd18029">
    <property type="entry name" value="DEXHc_XPB"/>
    <property type="match status" value="1"/>
</dbReference>
<evidence type="ECO:0000256" key="7">
    <source>
        <dbReference type="ARBA" id="ARBA00022840"/>
    </source>
</evidence>
<dbReference type="Pfam" id="PF04851">
    <property type="entry name" value="ResIII"/>
    <property type="match status" value="1"/>
</dbReference>
<dbReference type="GO" id="GO:0005675">
    <property type="term" value="C:transcription factor TFIIH holo complex"/>
    <property type="evidence" value="ECO:0007669"/>
    <property type="project" value="TreeGrafter"/>
</dbReference>
<evidence type="ECO:0000256" key="2">
    <source>
        <dbReference type="ARBA" id="ARBA00006637"/>
    </source>
</evidence>
<evidence type="ECO:0000256" key="6">
    <source>
        <dbReference type="ARBA" id="ARBA00022806"/>
    </source>
</evidence>
<keyword evidence="9" id="KW-0234">DNA repair</keyword>
<dbReference type="InterPro" id="IPR014001">
    <property type="entry name" value="Helicase_ATP-bd"/>
</dbReference>
<dbReference type="GO" id="GO:0003677">
    <property type="term" value="F:DNA binding"/>
    <property type="evidence" value="ECO:0007669"/>
    <property type="project" value="UniProtKB-KW"/>
</dbReference>
<dbReference type="InterPro" id="IPR027417">
    <property type="entry name" value="P-loop_NTPase"/>
</dbReference>
<dbReference type="InterPro" id="IPR006935">
    <property type="entry name" value="Helicase/UvrB_N"/>
</dbReference>
<dbReference type="GO" id="GO:0097550">
    <property type="term" value="C:transcription preinitiation complex"/>
    <property type="evidence" value="ECO:0007669"/>
    <property type="project" value="TreeGrafter"/>
</dbReference>
<organism evidence="19">
    <name type="scientific">Sesamum latifolium</name>
    <dbReference type="NCBI Taxonomy" id="2727402"/>
    <lineage>
        <taxon>Eukaryota</taxon>
        <taxon>Viridiplantae</taxon>
        <taxon>Streptophyta</taxon>
        <taxon>Embryophyta</taxon>
        <taxon>Tracheophyta</taxon>
        <taxon>Spermatophyta</taxon>
        <taxon>Magnoliopsida</taxon>
        <taxon>eudicotyledons</taxon>
        <taxon>Gunneridae</taxon>
        <taxon>Pentapetalae</taxon>
        <taxon>asterids</taxon>
        <taxon>lamiids</taxon>
        <taxon>Lamiales</taxon>
        <taxon>Pedaliaceae</taxon>
        <taxon>Sesamum</taxon>
    </lineage>
</organism>
<dbReference type="InterPro" id="IPR050615">
    <property type="entry name" value="ATP-dep_DNA_Helicase"/>
</dbReference>
<dbReference type="PROSITE" id="PS51194">
    <property type="entry name" value="HELICASE_CTER"/>
    <property type="match status" value="1"/>
</dbReference>
<gene>
    <name evidence="19" type="ORF">Slati_4323400</name>
</gene>